<dbReference type="PROSITE" id="PS50887">
    <property type="entry name" value="GGDEF"/>
    <property type="match status" value="1"/>
</dbReference>
<dbReference type="STRING" id="407234.SAMN05421795_102638"/>
<dbReference type="SMART" id="SM00086">
    <property type="entry name" value="PAC"/>
    <property type="match status" value="3"/>
</dbReference>
<keyword evidence="6" id="KW-1185">Reference proteome</keyword>
<dbReference type="Pfam" id="PF00563">
    <property type="entry name" value="EAL"/>
    <property type="match status" value="1"/>
</dbReference>
<evidence type="ECO:0000313" key="6">
    <source>
        <dbReference type="Proteomes" id="UP000186098"/>
    </source>
</evidence>
<protein>
    <submittedName>
        <fullName evidence="5">PAS domain S-box-containing protein/diguanylate cyclase (GGDEF) domain-containing protein</fullName>
    </submittedName>
</protein>
<evidence type="ECO:0000259" key="2">
    <source>
        <dbReference type="PROSITE" id="PS50113"/>
    </source>
</evidence>
<evidence type="ECO:0000259" key="1">
    <source>
        <dbReference type="PROSITE" id="PS50112"/>
    </source>
</evidence>
<dbReference type="SMART" id="SM00091">
    <property type="entry name" value="PAS"/>
    <property type="match status" value="4"/>
</dbReference>
<dbReference type="RefSeq" id="WP_159440048.1">
    <property type="nucleotide sequence ID" value="NZ_FTOM01000002.1"/>
</dbReference>
<evidence type="ECO:0000313" key="5">
    <source>
        <dbReference type="EMBL" id="SIS69632.1"/>
    </source>
</evidence>
<dbReference type="AlphaFoldDB" id="A0A1N7L6Y7"/>
<name>A0A1N7L6Y7_9RHOB</name>
<feature type="domain" description="PAC" evidence="2">
    <location>
        <begin position="205"/>
        <end position="258"/>
    </location>
</feature>
<dbReference type="Gene3D" id="3.30.450.20">
    <property type="entry name" value="PAS domain"/>
    <property type="match status" value="4"/>
</dbReference>
<evidence type="ECO:0000259" key="4">
    <source>
        <dbReference type="PROSITE" id="PS50887"/>
    </source>
</evidence>
<feature type="domain" description="GGDEF" evidence="4">
    <location>
        <begin position="726"/>
        <end position="859"/>
    </location>
</feature>
<dbReference type="NCBIfam" id="TIGR00229">
    <property type="entry name" value="sensory_box"/>
    <property type="match status" value="1"/>
</dbReference>
<reference evidence="6" key="1">
    <citation type="submission" date="2017-01" db="EMBL/GenBank/DDBJ databases">
        <authorList>
            <person name="Varghese N."/>
            <person name="Submissions S."/>
        </authorList>
    </citation>
    <scope>NUCLEOTIDE SEQUENCE [LARGE SCALE GENOMIC DNA]</scope>
    <source>
        <strain evidence="6">DSM 18714</strain>
    </source>
</reference>
<dbReference type="InterPro" id="IPR000160">
    <property type="entry name" value="GGDEF_dom"/>
</dbReference>
<dbReference type="Gene3D" id="3.20.20.450">
    <property type="entry name" value="EAL domain"/>
    <property type="match status" value="1"/>
</dbReference>
<dbReference type="PANTHER" id="PTHR44757">
    <property type="entry name" value="DIGUANYLATE CYCLASE DGCP"/>
    <property type="match status" value="1"/>
</dbReference>
<dbReference type="Pfam" id="PF08447">
    <property type="entry name" value="PAS_3"/>
    <property type="match status" value="3"/>
</dbReference>
<dbReference type="InterPro" id="IPR052155">
    <property type="entry name" value="Biofilm_reg_signaling"/>
</dbReference>
<dbReference type="PROSITE" id="PS50113">
    <property type="entry name" value="PAC"/>
    <property type="match status" value="1"/>
</dbReference>
<dbReference type="InterPro" id="IPR035965">
    <property type="entry name" value="PAS-like_dom_sf"/>
</dbReference>
<dbReference type="InterPro" id="IPR043128">
    <property type="entry name" value="Rev_trsase/Diguanyl_cyclase"/>
</dbReference>
<dbReference type="CDD" id="cd01949">
    <property type="entry name" value="GGDEF"/>
    <property type="match status" value="1"/>
</dbReference>
<dbReference type="PROSITE" id="PS50883">
    <property type="entry name" value="EAL"/>
    <property type="match status" value="1"/>
</dbReference>
<dbReference type="PANTHER" id="PTHR44757:SF2">
    <property type="entry name" value="BIOFILM ARCHITECTURE MAINTENANCE PROTEIN MBAA"/>
    <property type="match status" value="1"/>
</dbReference>
<dbReference type="SUPFAM" id="SSF55785">
    <property type="entry name" value="PYP-like sensor domain (PAS domain)"/>
    <property type="match status" value="5"/>
</dbReference>
<dbReference type="InterPro" id="IPR013655">
    <property type="entry name" value="PAS_fold_3"/>
</dbReference>
<gene>
    <name evidence="5" type="ORF">SAMN05421795_102638</name>
</gene>
<dbReference type="InterPro" id="IPR001633">
    <property type="entry name" value="EAL_dom"/>
</dbReference>
<dbReference type="Gene3D" id="3.30.70.270">
    <property type="match status" value="1"/>
</dbReference>
<dbReference type="NCBIfam" id="TIGR00254">
    <property type="entry name" value="GGDEF"/>
    <property type="match status" value="1"/>
</dbReference>
<dbReference type="InterPro" id="IPR000700">
    <property type="entry name" value="PAS-assoc_C"/>
</dbReference>
<proteinExistence type="predicted"/>
<feature type="domain" description="EAL" evidence="3">
    <location>
        <begin position="868"/>
        <end position="1120"/>
    </location>
</feature>
<dbReference type="FunFam" id="3.30.70.270:FF:000001">
    <property type="entry name" value="Diguanylate cyclase domain protein"/>
    <property type="match status" value="1"/>
</dbReference>
<dbReference type="CDD" id="cd01948">
    <property type="entry name" value="EAL"/>
    <property type="match status" value="1"/>
</dbReference>
<dbReference type="InterPro" id="IPR000014">
    <property type="entry name" value="PAS"/>
</dbReference>
<feature type="domain" description="PAS" evidence="1">
    <location>
        <begin position="129"/>
        <end position="201"/>
    </location>
</feature>
<dbReference type="SMART" id="SM00052">
    <property type="entry name" value="EAL"/>
    <property type="match status" value="1"/>
</dbReference>
<dbReference type="Proteomes" id="UP000186098">
    <property type="component" value="Unassembled WGS sequence"/>
</dbReference>
<dbReference type="SUPFAM" id="SSF141868">
    <property type="entry name" value="EAL domain-like"/>
    <property type="match status" value="1"/>
</dbReference>
<dbReference type="InterPro" id="IPR029787">
    <property type="entry name" value="Nucleotide_cyclase"/>
</dbReference>
<dbReference type="SUPFAM" id="SSF55073">
    <property type="entry name" value="Nucleotide cyclase"/>
    <property type="match status" value="1"/>
</dbReference>
<dbReference type="Pfam" id="PF00990">
    <property type="entry name" value="GGDEF"/>
    <property type="match status" value="1"/>
</dbReference>
<sequence length="1122" mass="123659">MSTLPRDLQTLLAGLGSPAWLFSLEGRTLGANAAALAALGLRGAGLHAPMVPEDALRLAGALREGGRLAGRFRGRFRTAAGALRMFDLALSPIRASGGAQAVLGLATESAPAGERAPADRAEGALGGGGDDIFRAAAETADFGQWFMDISTRRLWATDTYFRMLGFAPDEVDLDSVWIRARIHPEDRDASIGAMERLVRGVSDQFDMDYRLLCRDGNWRWFHASGRKYHGAGSGLSPIICGSLIDIEARKAAEQRVADALAEAETARLRAEEREEMLRTSAISGRVAHWNICPATEAGWTPEETCRLMGYAPEEFDSSISGWRRLVHPDDLAATTTALRALAVGAISALHHELRLRHGDGRYHWYRTVGRRIDRSDRNLPFILTGAHINIDDLKENERGLAEMARAAQTAHERLDKVTRNVPGGLFEYRVERSGASGFSFFNSKLPEMLGVPAKTIAADGQAFLTHVPPEDARMIRTRLARARRAGAQVEFRHRVNHPQTGLRWVNVWASPQIEPDGAVIWFGEALDITDRLRIEQRAQEAAEEVRRAHDQLSMISTVAPVGLLEARQHADGRIEFTYMNDHFCKLVGLDRDAICGLPRGLVDMVAPEDRAAYAAGRAESARKMKPWTIRFRLMNPQLGTIWLSGSAIPRPAPDGAIIWTGAVSDVTGDMRREAELRHAHQVSEAMRAENEWLALHDGLTGLPNRRYYDRALRERLEECAALGAKCGAALIRIDLDHFKQVNDTWGHEAGDRVLMRVADVLRESLCADDFAARIGGDEFSVMLGVDSPREEACATVARIREGLALPFLYDGRPVRLSASFGIAHVADTDDPGREVQVFADAALYRAKEAGRNRIEVHSDTLGSDIRSLRRLAGELQQALTEGDQLVPFFQPQVDAQSGRLVGVEAVVRWRHPVLGLLRPDAFMRLAEQMRVVADIDRIVMDRSLDAVERWRAQGVHVPKISFNVCSGRLHDPGVVTAVERVAKGPTRVTFELLETILVERESEVFWQHLAAIRAAGIGIEIDDFGAGHASILSLMEIAPASIKIDRRLIAPIAGNFRVRELVRKIVELAQVFEIETVAEGVETPKQAEILRAMGCDLLQGYLFSPPLCERDLAAHVMGLAEA</sequence>
<organism evidence="5 6">
    <name type="scientific">Phaeovulum vinaykumarii</name>
    <dbReference type="NCBI Taxonomy" id="407234"/>
    <lineage>
        <taxon>Bacteria</taxon>
        <taxon>Pseudomonadati</taxon>
        <taxon>Pseudomonadota</taxon>
        <taxon>Alphaproteobacteria</taxon>
        <taxon>Rhodobacterales</taxon>
        <taxon>Paracoccaceae</taxon>
        <taxon>Phaeovulum</taxon>
    </lineage>
</organism>
<dbReference type="GO" id="GO:0003824">
    <property type="term" value="F:catalytic activity"/>
    <property type="evidence" value="ECO:0007669"/>
    <property type="project" value="UniProtKB-ARBA"/>
</dbReference>
<dbReference type="SMART" id="SM00267">
    <property type="entry name" value="GGDEF"/>
    <property type="match status" value="1"/>
</dbReference>
<dbReference type="CDD" id="cd00130">
    <property type="entry name" value="PAS"/>
    <property type="match status" value="3"/>
</dbReference>
<accession>A0A1N7L6Y7</accession>
<evidence type="ECO:0000259" key="3">
    <source>
        <dbReference type="PROSITE" id="PS50883"/>
    </source>
</evidence>
<dbReference type="InterPro" id="IPR035919">
    <property type="entry name" value="EAL_sf"/>
</dbReference>
<dbReference type="PROSITE" id="PS50112">
    <property type="entry name" value="PAS"/>
    <property type="match status" value="1"/>
</dbReference>
<dbReference type="InterPro" id="IPR001610">
    <property type="entry name" value="PAC"/>
</dbReference>
<dbReference type="EMBL" id="FTOM01000002">
    <property type="protein sequence ID" value="SIS69632.1"/>
    <property type="molecule type" value="Genomic_DNA"/>
</dbReference>